<feature type="compositionally biased region" description="Low complexity" evidence="3">
    <location>
        <begin position="1082"/>
        <end position="1095"/>
    </location>
</feature>
<feature type="compositionally biased region" description="Polar residues" evidence="3">
    <location>
        <begin position="125"/>
        <end position="141"/>
    </location>
</feature>
<dbReference type="Gene3D" id="1.25.40.10">
    <property type="entry name" value="Tetratricopeptide repeat domain"/>
    <property type="match status" value="1"/>
</dbReference>
<evidence type="ECO:0000256" key="3">
    <source>
        <dbReference type="SAM" id="MobiDB-lite"/>
    </source>
</evidence>
<dbReference type="CDD" id="cd00173">
    <property type="entry name" value="SH2"/>
    <property type="match status" value="1"/>
</dbReference>
<sequence length="1262" mass="135944">MIALTQRLWNCALRNGEKKLKFSDYETYMLCLHRLILPEFDIAASKELILDDWKRDSGDQDYLDYAFFHLSMFELVDVSAVDMLEESKGVTMEGIKQNLQRELNSGEFAYYRDQVKLAAEANQSLERGNNLNSTENQRQTTSQDNNRSRSRDRRRSSAKGSGGNNAGMSPLTTQNYPAEPVLVSPRRETTVQRAISPNIFTRGGGVILNIGLMDVDSTREATYSPGLQVSHSEASGSALRTGAHDPNAPGYLLIPSGANSGKPREPFTVRAAAVAEAAASMAIAAAPVNPRQTFAVQRAQNQRVSQSTADGTALSVGGGATKNIPPNFFINNSSLTAPLMTIVSSKPATPREANSSIKKIQLQFQGSSETSATRPQTPYRGFMGASISSPRTSNVITAEAAGIFLSAQQKPIKPPSSTRHTFVSSPRAGSVLTSDYQSPVSPRKMQQRQPDEKLSLLGSSPVSNVSNPATLTINGRVTAQDALQRQSSTTTGTPTQLAGSVGSPLLSVPASDVPVPTAPSQPKDDLKALISPRYIVTNPVAPNQPAPNLKQSSVRHQGSTRGFAGAKGSPRMRSSLATGPPSNHLQQQRQQRQPSELHRLNITPGKGYTLMVLLLMLQLPQFRRFLARFGPLELSLSKLVACFCVNGGMAPWFHGEIRRQEAEAVLSTRERSDGAFLVRFSESHPTKFTLTYLKVHSTSSSTPGRRELKNCLVRNLGGSGYALMEARRGGSAGNVRQRTYPSIGAFIQSSSGRLKYGVASEFSVKCNQELTAVRAMQDQQCDSYSAFSTESFGKPEPPPDAASMLFSRTPPSQTSFLNMPSFSAITSNKLGAASDSYAGFSVESLSPPVVHRAELPGDAPASNYEDKSLAPGKWTDGKAGSSPGPFTSDDYGSFASIAQHQPEEEANPTTTKQPGMGNTNSPLHDFRRTPTTTISEGYATFATLASTYAEESQQLAARSQQTVSLSRSPPISTQRPSFANTGAYGSFASVSVTKPSTVAPAGNGSPNGGHLGSSKREIPAASDYGSFASFANELEEKRPQWEQSLGAPHPPVASRCDYQNIPQDTTGIYGNFASLSLGETNAPAPAKQPAPKSAPTGATPANSDVYGSFDGTASLPPIKTTPVTSALDELNVGMEFYKQKRLDDALLRFMLAQEMARATGDQVVEARALGNLGTVYLDKKNPQQAVSCYQQCLDITRAIEDTKRERTILNNLVLALVASEDYERALACCRVQLETTTNAINRRKIISRMSLLREKMARQATP</sequence>
<feature type="region of interest" description="Disordered" evidence="3">
    <location>
        <begin position="482"/>
        <end position="525"/>
    </location>
</feature>
<dbReference type="InterPro" id="IPR019734">
    <property type="entry name" value="TPR_rpt"/>
</dbReference>
<dbReference type="Gene3D" id="3.30.505.10">
    <property type="entry name" value="SH2 domain"/>
    <property type="match status" value="1"/>
</dbReference>
<dbReference type="Proteomes" id="UP000002640">
    <property type="component" value="Unassembled WGS sequence"/>
</dbReference>
<feature type="repeat" description="TPR" evidence="2">
    <location>
        <begin position="1166"/>
        <end position="1199"/>
    </location>
</feature>
<feature type="region of interest" description="Disordered" evidence="3">
    <location>
        <begin position="538"/>
        <end position="596"/>
    </location>
</feature>
<dbReference type="InterPro" id="IPR036860">
    <property type="entry name" value="SH2_dom_sf"/>
</dbReference>
<dbReference type="RefSeq" id="XP_009517788.1">
    <property type="nucleotide sequence ID" value="XM_009519493.1"/>
</dbReference>
<gene>
    <name evidence="5" type="ORF">PHYSODRAFT_310398</name>
</gene>
<proteinExistence type="predicted"/>
<dbReference type="SMART" id="SM00252">
    <property type="entry name" value="SH2"/>
    <property type="match status" value="1"/>
</dbReference>
<feature type="region of interest" description="Disordered" evidence="3">
    <location>
        <begin position="851"/>
        <end position="929"/>
    </location>
</feature>
<feature type="compositionally biased region" description="Polar residues" evidence="3">
    <location>
        <begin position="431"/>
        <end position="440"/>
    </location>
</feature>
<dbReference type="SUPFAM" id="SSF55550">
    <property type="entry name" value="SH2 domain"/>
    <property type="match status" value="1"/>
</dbReference>
<reference evidence="5 6" key="1">
    <citation type="journal article" date="2006" name="Science">
        <title>Phytophthora genome sequences uncover evolutionary origins and mechanisms of pathogenesis.</title>
        <authorList>
            <person name="Tyler B.M."/>
            <person name="Tripathy S."/>
            <person name="Zhang X."/>
            <person name="Dehal P."/>
            <person name="Jiang R.H."/>
            <person name="Aerts A."/>
            <person name="Arredondo F.D."/>
            <person name="Baxter L."/>
            <person name="Bensasson D."/>
            <person name="Beynon J.L."/>
            <person name="Chapman J."/>
            <person name="Damasceno C.M."/>
            <person name="Dorrance A.E."/>
            <person name="Dou D."/>
            <person name="Dickerman A.W."/>
            <person name="Dubchak I.L."/>
            <person name="Garbelotto M."/>
            <person name="Gijzen M."/>
            <person name="Gordon S.G."/>
            <person name="Govers F."/>
            <person name="Grunwald N.J."/>
            <person name="Huang W."/>
            <person name="Ivors K.L."/>
            <person name="Jones R.W."/>
            <person name="Kamoun S."/>
            <person name="Krampis K."/>
            <person name="Lamour K.H."/>
            <person name="Lee M.K."/>
            <person name="McDonald W.H."/>
            <person name="Medina M."/>
            <person name="Meijer H.J."/>
            <person name="Nordberg E.K."/>
            <person name="Maclean D.J."/>
            <person name="Ospina-Giraldo M.D."/>
            <person name="Morris P.F."/>
            <person name="Phuntumart V."/>
            <person name="Putnam N.H."/>
            <person name="Rash S."/>
            <person name="Rose J.K."/>
            <person name="Sakihama Y."/>
            <person name="Salamov A.A."/>
            <person name="Savidor A."/>
            <person name="Scheuring C.F."/>
            <person name="Smith B.M."/>
            <person name="Sobral B.W."/>
            <person name="Terry A."/>
            <person name="Torto-Alalibo T.A."/>
            <person name="Win J."/>
            <person name="Xu Z."/>
            <person name="Zhang H."/>
            <person name="Grigoriev I.V."/>
            <person name="Rokhsar D.S."/>
            <person name="Boore J.L."/>
        </authorList>
    </citation>
    <scope>NUCLEOTIDE SEQUENCE [LARGE SCALE GENOMIC DNA]</scope>
    <source>
        <strain evidence="5 6">P6497</strain>
    </source>
</reference>
<feature type="region of interest" description="Disordered" evidence="3">
    <location>
        <begin position="1080"/>
        <end position="1104"/>
    </location>
</feature>
<feature type="region of interest" description="Disordered" evidence="3">
    <location>
        <begin position="998"/>
        <end position="1017"/>
    </location>
</feature>
<dbReference type="SMART" id="SM00028">
    <property type="entry name" value="TPR"/>
    <property type="match status" value="2"/>
</dbReference>
<name>G4YLN2_PHYSP</name>
<accession>G4YLN2</accession>
<keyword evidence="1" id="KW-0727">SH2 domain</keyword>
<feature type="region of interest" description="Disordered" evidence="3">
    <location>
        <begin position="125"/>
        <end position="177"/>
    </location>
</feature>
<dbReference type="InterPro" id="IPR011990">
    <property type="entry name" value="TPR-like_helical_dom_sf"/>
</dbReference>
<organism evidence="5 6">
    <name type="scientific">Phytophthora sojae (strain P6497)</name>
    <name type="common">Soybean stem and root rot agent</name>
    <name type="synonym">Phytophthora megasperma f. sp. glycines</name>
    <dbReference type="NCBI Taxonomy" id="1094619"/>
    <lineage>
        <taxon>Eukaryota</taxon>
        <taxon>Sar</taxon>
        <taxon>Stramenopiles</taxon>
        <taxon>Oomycota</taxon>
        <taxon>Peronosporomycetes</taxon>
        <taxon>Peronosporales</taxon>
        <taxon>Peronosporaceae</taxon>
        <taxon>Phytophthora</taxon>
    </lineage>
</organism>
<dbReference type="PROSITE" id="PS50001">
    <property type="entry name" value="SH2"/>
    <property type="match status" value="1"/>
</dbReference>
<dbReference type="InParanoid" id="G4YLN2"/>
<evidence type="ECO:0000259" key="4">
    <source>
        <dbReference type="PROSITE" id="PS50001"/>
    </source>
</evidence>
<dbReference type="KEGG" id="psoj:PHYSODRAFT_310398"/>
<feature type="region of interest" description="Disordered" evidence="3">
    <location>
        <begin position="409"/>
        <end position="469"/>
    </location>
</feature>
<dbReference type="EMBL" id="JH159151">
    <property type="protein sequence ID" value="EGZ30513.1"/>
    <property type="molecule type" value="Genomic_DNA"/>
</dbReference>
<evidence type="ECO:0000256" key="1">
    <source>
        <dbReference type="PROSITE-ProRule" id="PRU00191"/>
    </source>
</evidence>
<dbReference type="OMA" id="LCLHRLI"/>
<dbReference type="Pfam" id="PF13424">
    <property type="entry name" value="TPR_12"/>
    <property type="match status" value="1"/>
</dbReference>
<dbReference type="GeneID" id="20643269"/>
<dbReference type="SUPFAM" id="SSF48452">
    <property type="entry name" value="TPR-like"/>
    <property type="match status" value="1"/>
</dbReference>
<dbReference type="AlphaFoldDB" id="G4YLN2"/>
<dbReference type="PROSITE" id="PS50005">
    <property type="entry name" value="TPR"/>
    <property type="match status" value="1"/>
</dbReference>
<feature type="compositionally biased region" description="Polar residues" evidence="3">
    <location>
        <begin position="575"/>
        <end position="585"/>
    </location>
</feature>
<feature type="compositionally biased region" description="Polar residues" evidence="3">
    <location>
        <begin position="457"/>
        <end position="469"/>
    </location>
</feature>
<feature type="domain" description="SH2" evidence="4">
    <location>
        <begin position="652"/>
        <end position="748"/>
    </location>
</feature>
<feature type="compositionally biased region" description="Polar residues" evidence="3">
    <location>
        <begin position="549"/>
        <end position="560"/>
    </location>
</feature>
<feature type="compositionally biased region" description="Polar residues" evidence="3">
    <location>
        <begin position="415"/>
        <end position="424"/>
    </location>
</feature>
<evidence type="ECO:0000256" key="2">
    <source>
        <dbReference type="PROSITE-ProRule" id="PRU00339"/>
    </source>
</evidence>
<dbReference type="STRING" id="1094619.G4YLN2"/>
<feature type="compositionally biased region" description="Basic residues" evidence="3">
    <location>
        <begin position="148"/>
        <end position="157"/>
    </location>
</feature>
<feature type="compositionally biased region" description="Polar residues" evidence="3">
    <location>
        <begin position="482"/>
        <end position="498"/>
    </location>
</feature>
<evidence type="ECO:0000313" key="6">
    <source>
        <dbReference type="Proteomes" id="UP000002640"/>
    </source>
</evidence>
<dbReference type="Pfam" id="PF00017">
    <property type="entry name" value="SH2"/>
    <property type="match status" value="1"/>
</dbReference>
<protein>
    <recommendedName>
        <fullName evidence="4">SH2 domain-containing protein</fullName>
    </recommendedName>
</protein>
<keyword evidence="2" id="KW-0802">TPR repeat</keyword>
<dbReference type="SMR" id="G4YLN2"/>
<dbReference type="InterPro" id="IPR000980">
    <property type="entry name" value="SH2"/>
</dbReference>
<evidence type="ECO:0000313" key="5">
    <source>
        <dbReference type="EMBL" id="EGZ30513.1"/>
    </source>
</evidence>
<keyword evidence="6" id="KW-1185">Reference proteome</keyword>
<feature type="region of interest" description="Disordered" evidence="3">
    <location>
        <begin position="959"/>
        <end position="978"/>
    </location>
</feature>
<feature type="compositionally biased region" description="Polar residues" evidence="3">
    <location>
        <begin position="907"/>
        <end position="922"/>
    </location>
</feature>